<sequence>MLPLLLLSLFISFHQSFSESNKQTTTKSCKLHEFNTNMENLGKVVQDLQILQNCSLNCSLVPVTDKMCQCFNLSLSEGELSFPEYFTKGLKSFYLTSRTGRTAIKDLIKILERGLKGCEIGSLKIKYETVLSPKSFWKKLESLARQVNYNRAVTSNSNQ</sequence>
<feature type="signal peptide" evidence="1">
    <location>
        <begin position="1"/>
        <end position="18"/>
    </location>
</feature>
<name>A0AAV1FBE2_XYRNO</name>
<gene>
    <name evidence="2" type="ORF">XNOV1_A018688</name>
</gene>
<evidence type="ECO:0000313" key="3">
    <source>
        <dbReference type="Proteomes" id="UP001178508"/>
    </source>
</evidence>
<accession>A0AAV1FBE2</accession>
<feature type="chain" id="PRO_5043740557" evidence="1">
    <location>
        <begin position="19"/>
        <end position="159"/>
    </location>
</feature>
<reference evidence="2" key="1">
    <citation type="submission" date="2023-08" db="EMBL/GenBank/DDBJ databases">
        <authorList>
            <person name="Alioto T."/>
            <person name="Alioto T."/>
            <person name="Gomez Garrido J."/>
        </authorList>
    </citation>
    <scope>NUCLEOTIDE SEQUENCE</scope>
</reference>
<proteinExistence type="predicted"/>
<evidence type="ECO:0000256" key="1">
    <source>
        <dbReference type="SAM" id="SignalP"/>
    </source>
</evidence>
<dbReference type="AlphaFoldDB" id="A0AAV1FBE2"/>
<evidence type="ECO:0000313" key="2">
    <source>
        <dbReference type="EMBL" id="CAJ1057968.1"/>
    </source>
</evidence>
<keyword evidence="3" id="KW-1185">Reference proteome</keyword>
<organism evidence="2 3">
    <name type="scientific">Xyrichtys novacula</name>
    <name type="common">Pearly razorfish</name>
    <name type="synonym">Hemipteronotus novacula</name>
    <dbReference type="NCBI Taxonomy" id="13765"/>
    <lineage>
        <taxon>Eukaryota</taxon>
        <taxon>Metazoa</taxon>
        <taxon>Chordata</taxon>
        <taxon>Craniata</taxon>
        <taxon>Vertebrata</taxon>
        <taxon>Euteleostomi</taxon>
        <taxon>Actinopterygii</taxon>
        <taxon>Neopterygii</taxon>
        <taxon>Teleostei</taxon>
        <taxon>Neoteleostei</taxon>
        <taxon>Acanthomorphata</taxon>
        <taxon>Eupercaria</taxon>
        <taxon>Labriformes</taxon>
        <taxon>Labridae</taxon>
        <taxon>Xyrichtys</taxon>
    </lineage>
</organism>
<protein>
    <submittedName>
        <fullName evidence="2">Unnamed protein product</fullName>
    </submittedName>
</protein>
<dbReference type="EMBL" id="OY660869">
    <property type="protein sequence ID" value="CAJ1057968.1"/>
    <property type="molecule type" value="Genomic_DNA"/>
</dbReference>
<keyword evidence="1" id="KW-0732">Signal</keyword>
<dbReference type="Proteomes" id="UP001178508">
    <property type="component" value="Chromosome 6"/>
</dbReference>